<evidence type="ECO:0000313" key="3">
    <source>
        <dbReference type="EMBL" id="KAJ7212921.1"/>
    </source>
</evidence>
<dbReference type="EMBL" id="JARJCW010000022">
    <property type="protein sequence ID" value="KAJ7212921.1"/>
    <property type="molecule type" value="Genomic_DNA"/>
</dbReference>
<reference evidence="3" key="1">
    <citation type="submission" date="2023-03" db="EMBL/GenBank/DDBJ databases">
        <title>Massive genome expansion in bonnet fungi (Mycena s.s.) driven by repeated elements and novel gene families across ecological guilds.</title>
        <authorList>
            <consortium name="Lawrence Berkeley National Laboratory"/>
            <person name="Harder C.B."/>
            <person name="Miyauchi S."/>
            <person name="Viragh M."/>
            <person name="Kuo A."/>
            <person name="Thoen E."/>
            <person name="Andreopoulos B."/>
            <person name="Lu D."/>
            <person name="Skrede I."/>
            <person name="Drula E."/>
            <person name="Henrissat B."/>
            <person name="Morin E."/>
            <person name="Kohler A."/>
            <person name="Barry K."/>
            <person name="LaButti K."/>
            <person name="Morin E."/>
            <person name="Salamov A."/>
            <person name="Lipzen A."/>
            <person name="Mereny Z."/>
            <person name="Hegedus B."/>
            <person name="Baldrian P."/>
            <person name="Stursova M."/>
            <person name="Weitz H."/>
            <person name="Taylor A."/>
            <person name="Grigoriev I.V."/>
            <person name="Nagy L.G."/>
            <person name="Martin F."/>
            <person name="Kauserud H."/>
        </authorList>
    </citation>
    <scope>NUCLEOTIDE SEQUENCE</scope>
    <source>
        <strain evidence="3">9144</strain>
    </source>
</reference>
<comment type="caution">
    <text evidence="3">The sequence shown here is derived from an EMBL/GenBank/DDBJ whole genome shotgun (WGS) entry which is preliminary data.</text>
</comment>
<dbReference type="GO" id="GO:0031146">
    <property type="term" value="P:SCF-dependent proteasomal ubiquitin-dependent protein catabolic process"/>
    <property type="evidence" value="ECO:0007669"/>
    <property type="project" value="TreeGrafter"/>
</dbReference>
<protein>
    <submittedName>
        <fullName evidence="3">RNI-like protein</fullName>
    </submittedName>
</protein>
<proteinExistence type="predicted"/>
<dbReference type="Pfam" id="PF23550">
    <property type="entry name" value="zf_Tbcl_Rhp7"/>
    <property type="match status" value="1"/>
</dbReference>
<dbReference type="AlphaFoldDB" id="A0AAD6YC29"/>
<organism evidence="3 4">
    <name type="scientific">Mycena pura</name>
    <dbReference type="NCBI Taxonomy" id="153505"/>
    <lineage>
        <taxon>Eukaryota</taxon>
        <taxon>Fungi</taxon>
        <taxon>Dikarya</taxon>
        <taxon>Basidiomycota</taxon>
        <taxon>Agaricomycotina</taxon>
        <taxon>Agaricomycetes</taxon>
        <taxon>Agaricomycetidae</taxon>
        <taxon>Agaricales</taxon>
        <taxon>Marasmiineae</taxon>
        <taxon>Mycenaceae</taxon>
        <taxon>Mycena</taxon>
    </lineage>
</organism>
<dbReference type="InterPro" id="IPR056451">
    <property type="entry name" value="Znf_Tbcl_Rhp7"/>
</dbReference>
<dbReference type="SUPFAM" id="SSF52047">
    <property type="entry name" value="RNI-like"/>
    <property type="match status" value="1"/>
</dbReference>
<keyword evidence="4" id="KW-1185">Reference proteome</keyword>
<evidence type="ECO:0000313" key="4">
    <source>
        <dbReference type="Proteomes" id="UP001219525"/>
    </source>
</evidence>
<feature type="domain" description="DNA repair protein rhp7 treble clef" evidence="2">
    <location>
        <begin position="128"/>
        <end position="166"/>
    </location>
</feature>
<evidence type="ECO:0000256" key="1">
    <source>
        <dbReference type="SAM" id="MobiDB-lite"/>
    </source>
</evidence>
<dbReference type="PANTHER" id="PTHR13318">
    <property type="entry name" value="PARTNER OF PAIRED, ISOFORM B-RELATED"/>
    <property type="match status" value="1"/>
</dbReference>
<feature type="region of interest" description="Disordered" evidence="1">
    <location>
        <begin position="1"/>
        <end position="110"/>
    </location>
</feature>
<dbReference type="InterPro" id="IPR006553">
    <property type="entry name" value="Leu-rich_rpt_Cys-con_subtyp"/>
</dbReference>
<dbReference type="SMART" id="SM00367">
    <property type="entry name" value="LRR_CC"/>
    <property type="match status" value="4"/>
</dbReference>
<evidence type="ECO:0000259" key="2">
    <source>
        <dbReference type="Pfam" id="PF23550"/>
    </source>
</evidence>
<sequence>MSSNVRGPMSALTEFLRSTGITPTTIARRAATRDQDETQNQPEAGPSNSRRSGRRSNLHDDEGYASDNLDEPESPPKKQKLSKAAEAKVKAKAKAKKKRQDDDDGDEDEDAYNALSKSMWTNAPKPAVGSFEDCATCEKQFTVTKYTMAATPGPGFLCHPCAKASGTDPFKKPAAPRKRKTPGEKRSVVHIERLRFPTLVSMCIDVIARHIDDVEAFGDIGSLNREAVAKALSKNRRLTSDNAQLFHDVENAKLAFYDATNLSPDAFVALGHLNPNLTSLRLDFCGPLNDVVMASWTDSMPNLVSLELLGPFLVREAAWIAFLQSHPNMEAFLITQSPRFSFDCLDALISSSKTTLRRLGLREIGKLDDSFLEPIAEISALTYLDLADAPESLSDDAVVALLSALGAGLTHLDLSAHSSLTDDILTLGILPHVHSLASLSLTHLPELTDTGVAAFFAAFDNPGLVRLNLARNSELGTEALKALIAHSGLTLLELNINGWKDAEEDSVNELGGMRDLRKLDVGWCRAVDDFVVKKLLEGCKSLTELKLWGCNRVEGKWGTTRRGLKIYGLESQTVI</sequence>
<name>A0AAD6YC29_9AGAR</name>
<dbReference type="GO" id="GO:0019005">
    <property type="term" value="C:SCF ubiquitin ligase complex"/>
    <property type="evidence" value="ECO:0007669"/>
    <property type="project" value="TreeGrafter"/>
</dbReference>
<dbReference type="PANTHER" id="PTHR13318:SF190">
    <property type="entry name" value="PARTNER OF PAIRED, ISOFORM B"/>
    <property type="match status" value="1"/>
</dbReference>
<dbReference type="InterPro" id="IPR032675">
    <property type="entry name" value="LRR_dom_sf"/>
</dbReference>
<dbReference type="Gene3D" id="3.80.10.10">
    <property type="entry name" value="Ribonuclease Inhibitor"/>
    <property type="match status" value="2"/>
</dbReference>
<dbReference type="Proteomes" id="UP001219525">
    <property type="component" value="Unassembled WGS sequence"/>
</dbReference>
<accession>A0AAD6YC29</accession>
<gene>
    <name evidence="3" type="ORF">GGX14DRAFT_519151</name>
</gene>